<reference evidence="1 2" key="1">
    <citation type="journal article" date="2021" name="Microb. Ecol.">
        <title>Candidatus Mesenet longicola: Novel Endosymbionts of Brontispa longissima that Induce Cytoplasmic Incompatibility.</title>
        <authorList>
            <person name="Takano S."/>
            <person name="Gotoh Y."/>
            <person name="Hayashi T."/>
        </authorList>
    </citation>
    <scope>NUCLEOTIDE SEQUENCE [LARGE SCALE GENOMIC DNA]</scope>
    <source>
        <strain evidence="1">L5</strain>
    </source>
</reference>
<dbReference type="Proteomes" id="UP000637906">
    <property type="component" value="Unassembled WGS sequence"/>
</dbReference>
<name>A0A8J3HP81_9RICK</name>
<organism evidence="1 2">
    <name type="scientific">Candidatus Mesenet longicola</name>
    <dbReference type="NCBI Taxonomy" id="1892558"/>
    <lineage>
        <taxon>Bacteria</taxon>
        <taxon>Pseudomonadati</taxon>
        <taxon>Pseudomonadota</taxon>
        <taxon>Alphaproteobacteria</taxon>
        <taxon>Rickettsiales</taxon>
        <taxon>Anaplasmataceae</taxon>
        <taxon>Candidatus Mesenet</taxon>
    </lineage>
</organism>
<keyword evidence="2" id="KW-1185">Reference proteome</keyword>
<protein>
    <submittedName>
        <fullName evidence="1">Uncharacterized protein</fullName>
    </submittedName>
</protein>
<evidence type="ECO:0000313" key="2">
    <source>
        <dbReference type="Proteomes" id="UP000637906"/>
    </source>
</evidence>
<evidence type="ECO:0000313" key="1">
    <source>
        <dbReference type="EMBL" id="GHM59544.1"/>
    </source>
</evidence>
<dbReference type="EMBL" id="BNGU01000018">
    <property type="protein sequence ID" value="GHM59544.1"/>
    <property type="molecule type" value="Genomic_DNA"/>
</dbReference>
<proteinExistence type="predicted"/>
<comment type="caution">
    <text evidence="1">The sequence shown here is derived from an EMBL/GenBank/DDBJ whole genome shotgun (WGS) entry which is preliminary data.</text>
</comment>
<sequence>MVKRRQSDWIGRKFVASTTFTEGCDQLPQAKAGGMSKSL</sequence>
<accession>A0A8J3HP81</accession>
<gene>
    <name evidence="1" type="ORF">sL5_05370</name>
</gene>
<dbReference type="AlphaFoldDB" id="A0A8J3HP81"/>